<protein>
    <submittedName>
        <fullName evidence="2">Uncharacterized protein</fullName>
    </submittedName>
</protein>
<keyword evidence="1" id="KW-0812">Transmembrane</keyword>
<keyword evidence="1" id="KW-0472">Membrane</keyword>
<dbReference type="AlphaFoldDB" id="A0A2S2PKF8"/>
<evidence type="ECO:0000256" key="1">
    <source>
        <dbReference type="SAM" id="Phobius"/>
    </source>
</evidence>
<accession>A0A2S2PKF8</accession>
<dbReference type="EMBL" id="GGMR01017311">
    <property type="protein sequence ID" value="MBY29930.1"/>
    <property type="molecule type" value="Transcribed_RNA"/>
</dbReference>
<sequence>MTVILSSHEHSHTGPHTYYTIGAISSLWVACTGTRPKEAFWQGTHPIPVPVRVCDYFGVPTETRRVSVSSYVPLGHVSGVTLLNFFFIYFWQVFEGRTLSNSCFPVLTHCGCNVLSVPGGGAFLTSSLCT</sequence>
<organism evidence="2">
    <name type="scientific">Schizaphis graminum</name>
    <name type="common">Green bug aphid</name>
    <dbReference type="NCBI Taxonomy" id="13262"/>
    <lineage>
        <taxon>Eukaryota</taxon>
        <taxon>Metazoa</taxon>
        <taxon>Ecdysozoa</taxon>
        <taxon>Arthropoda</taxon>
        <taxon>Hexapoda</taxon>
        <taxon>Insecta</taxon>
        <taxon>Pterygota</taxon>
        <taxon>Neoptera</taxon>
        <taxon>Paraneoptera</taxon>
        <taxon>Hemiptera</taxon>
        <taxon>Sternorrhyncha</taxon>
        <taxon>Aphidomorpha</taxon>
        <taxon>Aphidoidea</taxon>
        <taxon>Aphididae</taxon>
        <taxon>Aphidini</taxon>
        <taxon>Schizaphis</taxon>
    </lineage>
</organism>
<reference evidence="2" key="1">
    <citation type="submission" date="2018-04" db="EMBL/GenBank/DDBJ databases">
        <title>Transcriptome of Schizaphis graminum biotype I.</title>
        <authorList>
            <person name="Scully E.D."/>
            <person name="Geib S.M."/>
            <person name="Palmer N.A."/>
            <person name="Koch K."/>
            <person name="Bradshaw J."/>
            <person name="Heng-Moss T."/>
            <person name="Sarath G."/>
        </authorList>
    </citation>
    <scope>NUCLEOTIDE SEQUENCE</scope>
</reference>
<keyword evidence="1" id="KW-1133">Transmembrane helix</keyword>
<evidence type="ECO:0000313" key="2">
    <source>
        <dbReference type="EMBL" id="MBY29930.1"/>
    </source>
</evidence>
<proteinExistence type="predicted"/>
<name>A0A2S2PKF8_SCHGA</name>
<gene>
    <name evidence="2" type="ORF">g.48120</name>
</gene>
<feature type="transmembrane region" description="Helical" evidence="1">
    <location>
        <begin position="71"/>
        <end position="91"/>
    </location>
</feature>